<keyword evidence="2" id="KW-1185">Reference proteome</keyword>
<dbReference type="Proteomes" id="UP000596661">
    <property type="component" value="Chromosome 6"/>
</dbReference>
<protein>
    <submittedName>
        <fullName evidence="1">Uncharacterized protein</fullName>
    </submittedName>
</protein>
<reference evidence="1" key="1">
    <citation type="submission" date="2018-11" db="EMBL/GenBank/DDBJ databases">
        <authorList>
            <person name="Grassa J C."/>
        </authorList>
    </citation>
    <scope>NUCLEOTIDE SEQUENCE [LARGE SCALE GENOMIC DNA]</scope>
</reference>
<dbReference type="EMBL" id="UZAU01000566">
    <property type="status" value="NOT_ANNOTATED_CDS"/>
    <property type="molecule type" value="Genomic_DNA"/>
</dbReference>
<evidence type="ECO:0000313" key="2">
    <source>
        <dbReference type="Proteomes" id="UP000596661"/>
    </source>
</evidence>
<evidence type="ECO:0000313" key="1">
    <source>
        <dbReference type="EnsemblPlants" id="cds.evm.model.06.520"/>
    </source>
</evidence>
<dbReference type="Gramene" id="evm.model.06.520">
    <property type="protein sequence ID" value="cds.evm.model.06.520"/>
    <property type="gene ID" value="evm.TU.06.520"/>
</dbReference>
<reference evidence="1" key="2">
    <citation type="submission" date="2021-03" db="UniProtKB">
        <authorList>
            <consortium name="EnsemblPlants"/>
        </authorList>
    </citation>
    <scope>IDENTIFICATION</scope>
</reference>
<dbReference type="EnsemblPlants" id="evm.model.06.520">
    <property type="protein sequence ID" value="cds.evm.model.06.520"/>
    <property type="gene ID" value="evm.TU.06.520"/>
</dbReference>
<accession>A0A803PYP7</accession>
<organism evidence="1 2">
    <name type="scientific">Cannabis sativa</name>
    <name type="common">Hemp</name>
    <name type="synonym">Marijuana</name>
    <dbReference type="NCBI Taxonomy" id="3483"/>
    <lineage>
        <taxon>Eukaryota</taxon>
        <taxon>Viridiplantae</taxon>
        <taxon>Streptophyta</taxon>
        <taxon>Embryophyta</taxon>
        <taxon>Tracheophyta</taxon>
        <taxon>Spermatophyta</taxon>
        <taxon>Magnoliopsida</taxon>
        <taxon>eudicotyledons</taxon>
        <taxon>Gunneridae</taxon>
        <taxon>Pentapetalae</taxon>
        <taxon>rosids</taxon>
        <taxon>fabids</taxon>
        <taxon>Rosales</taxon>
        <taxon>Cannabaceae</taxon>
        <taxon>Cannabis</taxon>
    </lineage>
</organism>
<name>A0A803PYP7_CANSA</name>
<dbReference type="AlphaFoldDB" id="A0A803PYP7"/>
<proteinExistence type="predicted"/>
<sequence length="93" mass="10438">MSGKERLREDVGYVRLGCNVIHFDGAIIDLFLDENKVDGSLFCSIGVDTGLTPRQPFSCKSCRVNGLCVIEMPLLHRAISRSRKKCRLPKDLE</sequence>